<evidence type="ECO:0000313" key="3">
    <source>
        <dbReference type="EMBL" id="RCW52025.1"/>
    </source>
</evidence>
<dbReference type="RefSeq" id="WP_114378251.1">
    <property type="nucleotide sequence ID" value="NZ_QPJD01000001.1"/>
</dbReference>
<dbReference type="PROSITE" id="PS00061">
    <property type="entry name" value="ADH_SHORT"/>
    <property type="match status" value="1"/>
</dbReference>
<organism evidence="3 4">
    <name type="scientific">Paenibacillus prosopidis</name>
    <dbReference type="NCBI Taxonomy" id="630520"/>
    <lineage>
        <taxon>Bacteria</taxon>
        <taxon>Bacillati</taxon>
        <taxon>Bacillota</taxon>
        <taxon>Bacilli</taxon>
        <taxon>Bacillales</taxon>
        <taxon>Paenibacillaceae</taxon>
        <taxon>Paenibacillus</taxon>
    </lineage>
</organism>
<dbReference type="InterPro" id="IPR036291">
    <property type="entry name" value="NAD(P)-bd_dom_sf"/>
</dbReference>
<dbReference type="EMBL" id="QPJD01000001">
    <property type="protein sequence ID" value="RCW52025.1"/>
    <property type="molecule type" value="Genomic_DNA"/>
</dbReference>
<evidence type="ECO:0000256" key="1">
    <source>
        <dbReference type="ARBA" id="ARBA00006484"/>
    </source>
</evidence>
<comment type="similarity">
    <text evidence="1">Belongs to the short-chain dehydrogenases/reductases (SDR) family.</text>
</comment>
<evidence type="ECO:0000256" key="2">
    <source>
        <dbReference type="ARBA" id="ARBA00023002"/>
    </source>
</evidence>
<comment type="caution">
    <text evidence="3">The sequence shown here is derived from an EMBL/GenBank/DDBJ whole genome shotgun (WGS) entry which is preliminary data.</text>
</comment>
<dbReference type="InterPro" id="IPR002347">
    <property type="entry name" value="SDR_fam"/>
</dbReference>
<gene>
    <name evidence="3" type="ORF">DFP97_101371</name>
</gene>
<dbReference type="PRINTS" id="PR00080">
    <property type="entry name" value="SDRFAMILY"/>
</dbReference>
<name>A0A368W8R2_9BACL</name>
<dbReference type="FunFam" id="3.40.50.720:FF:000084">
    <property type="entry name" value="Short-chain dehydrogenase reductase"/>
    <property type="match status" value="1"/>
</dbReference>
<dbReference type="PANTHER" id="PTHR48107">
    <property type="entry name" value="NADPH-DEPENDENT ALDEHYDE REDUCTASE-LIKE PROTEIN, CHLOROPLASTIC-RELATED"/>
    <property type="match status" value="1"/>
</dbReference>
<dbReference type="AlphaFoldDB" id="A0A368W8R2"/>
<accession>A0A368W8R2</accession>
<dbReference type="SUPFAM" id="SSF51735">
    <property type="entry name" value="NAD(P)-binding Rossmann-fold domains"/>
    <property type="match status" value="1"/>
</dbReference>
<keyword evidence="4" id="KW-1185">Reference proteome</keyword>
<dbReference type="Gene3D" id="3.40.50.720">
    <property type="entry name" value="NAD(P)-binding Rossmann-like Domain"/>
    <property type="match status" value="1"/>
</dbReference>
<dbReference type="PANTHER" id="PTHR48107:SF16">
    <property type="entry name" value="NADPH-DEPENDENT ALDEHYDE REDUCTASE 1, CHLOROPLASTIC"/>
    <property type="match status" value="1"/>
</dbReference>
<evidence type="ECO:0000313" key="4">
    <source>
        <dbReference type="Proteomes" id="UP000252415"/>
    </source>
</evidence>
<dbReference type="GO" id="GO:0016614">
    <property type="term" value="F:oxidoreductase activity, acting on CH-OH group of donors"/>
    <property type="evidence" value="ECO:0007669"/>
    <property type="project" value="UniProtKB-ARBA"/>
</dbReference>
<proteinExistence type="inferred from homology"/>
<keyword evidence="2" id="KW-0560">Oxidoreductase</keyword>
<dbReference type="Proteomes" id="UP000252415">
    <property type="component" value="Unassembled WGS sequence"/>
</dbReference>
<protein>
    <submittedName>
        <fullName evidence="3">NAD(P)-dependent dehydrogenase (Short-subunit alcohol dehydrogenase family)</fullName>
    </submittedName>
</protein>
<dbReference type="OrthoDB" id="9803333at2"/>
<dbReference type="GO" id="GO:0008206">
    <property type="term" value="P:bile acid metabolic process"/>
    <property type="evidence" value="ECO:0007669"/>
    <property type="project" value="UniProtKB-ARBA"/>
</dbReference>
<dbReference type="Pfam" id="PF13561">
    <property type="entry name" value="adh_short_C2"/>
    <property type="match status" value="1"/>
</dbReference>
<dbReference type="InterPro" id="IPR020904">
    <property type="entry name" value="Sc_DH/Rdtase_CS"/>
</dbReference>
<sequence length="296" mass="32604">MKPTFGSYTECETIPIYYPPQYQPQQPGIESIMIPRPVSENPAYAGSGKLRDKVAIITGGDSGIGRAVAYAFAKEGADIVVVYFNEHGDAKETWTRINQLGRRCLTLAGDIGDESFCGHVVEMTIRTFGRIDCLINNAAVQFYQESIESITREQLERTFRTNIFAMFYLTKAALPYLKPGSTIINTSSETAHVGFKGLIDYSATKGAINTFTRSLSMSLVDRGIRVNAVAPGRTWTPLQPASLPPKLYMSAGFEHPLRRDAQPWEIAPAFVYLASDDSTYVIGQVIQVNGGSYFGQ</sequence>
<dbReference type="PRINTS" id="PR00081">
    <property type="entry name" value="GDHRDH"/>
</dbReference>
<reference evidence="3 4" key="1">
    <citation type="submission" date="2018-07" db="EMBL/GenBank/DDBJ databases">
        <title>Genomic Encyclopedia of Type Strains, Phase III (KMG-III): the genomes of soil and plant-associated and newly described type strains.</title>
        <authorList>
            <person name="Whitman W."/>
        </authorList>
    </citation>
    <scope>NUCLEOTIDE SEQUENCE [LARGE SCALE GENOMIC DNA]</scope>
    <source>
        <strain evidence="3 4">CECT 7506</strain>
    </source>
</reference>